<name>A0A9P6WYL6_RHIOR</name>
<evidence type="ECO:0000256" key="3">
    <source>
        <dbReference type="ARBA" id="ARBA00023235"/>
    </source>
</evidence>
<dbReference type="InterPro" id="IPR001406">
    <property type="entry name" value="PsdUridine_synth_TruA"/>
</dbReference>
<comment type="caution">
    <text evidence="9">The sequence shown here is derived from an EMBL/GenBank/DDBJ whole genome shotgun (WGS) entry which is preliminary data.</text>
</comment>
<feature type="compositionally biased region" description="Basic and acidic residues" evidence="7">
    <location>
        <begin position="58"/>
        <end position="82"/>
    </location>
</feature>
<keyword evidence="2" id="KW-0819">tRNA processing</keyword>
<evidence type="ECO:0000256" key="4">
    <source>
        <dbReference type="ARBA" id="ARBA00036943"/>
    </source>
</evidence>
<feature type="compositionally biased region" description="Basic residues" evidence="7">
    <location>
        <begin position="46"/>
        <end position="57"/>
    </location>
</feature>
<evidence type="ECO:0000256" key="1">
    <source>
        <dbReference type="ARBA" id="ARBA00009375"/>
    </source>
</evidence>
<dbReference type="SUPFAM" id="SSF55120">
    <property type="entry name" value="Pseudouridine synthase"/>
    <property type="match status" value="1"/>
</dbReference>
<comment type="similarity">
    <text evidence="1">Belongs to the tRNA pseudouridine synthase TruA family.</text>
</comment>
<evidence type="ECO:0000256" key="7">
    <source>
        <dbReference type="SAM" id="MobiDB-lite"/>
    </source>
</evidence>
<evidence type="ECO:0000256" key="6">
    <source>
        <dbReference type="PIRSR" id="PIRSR641708-2"/>
    </source>
</evidence>
<dbReference type="GO" id="GO:0009982">
    <property type="term" value="F:pseudouridine synthase activity"/>
    <property type="evidence" value="ECO:0007669"/>
    <property type="project" value="InterPro"/>
</dbReference>
<dbReference type="Gene3D" id="3.30.70.580">
    <property type="entry name" value="Pseudouridine synthase I, catalytic domain, N-terminal subdomain"/>
    <property type="match status" value="1"/>
</dbReference>
<dbReference type="PANTHER" id="PTHR11142:SF4">
    <property type="entry name" value="PSEUDOURIDYLATE SYNTHASE 1 HOMOLOG"/>
    <property type="match status" value="1"/>
</dbReference>
<dbReference type="InterPro" id="IPR020103">
    <property type="entry name" value="PsdUridine_synth_cat_dom_sf"/>
</dbReference>
<evidence type="ECO:0000313" key="9">
    <source>
        <dbReference type="EMBL" id="KAG1301200.1"/>
    </source>
</evidence>
<dbReference type="AlphaFoldDB" id="A0A9P6WYL6"/>
<feature type="active site" description="Nucleophile" evidence="5">
    <location>
        <position position="144"/>
    </location>
</feature>
<evidence type="ECO:0000256" key="2">
    <source>
        <dbReference type="ARBA" id="ARBA00022694"/>
    </source>
</evidence>
<keyword evidence="10" id="KW-1185">Reference proteome</keyword>
<reference evidence="9" key="1">
    <citation type="journal article" date="2020" name="Microb. Genom.">
        <title>Genetic diversity of clinical and environmental Mucorales isolates obtained from an investigation of mucormycosis cases among solid organ transplant recipients.</title>
        <authorList>
            <person name="Nguyen M.H."/>
            <person name="Kaul D."/>
            <person name="Muto C."/>
            <person name="Cheng S.J."/>
            <person name="Richter R.A."/>
            <person name="Bruno V.M."/>
            <person name="Liu G."/>
            <person name="Beyhan S."/>
            <person name="Sundermann A.J."/>
            <person name="Mounaud S."/>
            <person name="Pasculle A.W."/>
            <person name="Nierman W.C."/>
            <person name="Driscoll E."/>
            <person name="Cumbie R."/>
            <person name="Clancy C.J."/>
            <person name="Dupont C.L."/>
        </authorList>
    </citation>
    <scope>NUCLEOTIDE SEQUENCE</scope>
    <source>
        <strain evidence="9">GL11</strain>
    </source>
</reference>
<dbReference type="Pfam" id="PF01416">
    <property type="entry name" value="PseudoU_synth_1"/>
    <property type="match status" value="1"/>
</dbReference>
<dbReference type="InterPro" id="IPR020094">
    <property type="entry name" value="TruA/RsuA/RluB/E/F_N"/>
</dbReference>
<protein>
    <recommendedName>
        <fullName evidence="8">Pseudouridine synthase I TruA alpha/beta domain-containing protein</fullName>
    </recommendedName>
</protein>
<organism evidence="9 10">
    <name type="scientific">Rhizopus oryzae</name>
    <name type="common">Mucormycosis agent</name>
    <name type="synonym">Rhizopus arrhizus var. delemar</name>
    <dbReference type="NCBI Taxonomy" id="64495"/>
    <lineage>
        <taxon>Eukaryota</taxon>
        <taxon>Fungi</taxon>
        <taxon>Fungi incertae sedis</taxon>
        <taxon>Mucoromycota</taxon>
        <taxon>Mucoromycotina</taxon>
        <taxon>Mucoromycetes</taxon>
        <taxon>Mucorales</taxon>
        <taxon>Mucorineae</taxon>
        <taxon>Rhizopodaceae</taxon>
        <taxon>Rhizopus</taxon>
    </lineage>
</organism>
<feature type="compositionally biased region" description="Low complexity" evidence="7">
    <location>
        <begin position="1"/>
        <end position="13"/>
    </location>
</feature>
<dbReference type="CDD" id="cd02568">
    <property type="entry name" value="PseudoU_synth_PUS1_PUS2"/>
    <property type="match status" value="1"/>
</dbReference>
<dbReference type="Proteomes" id="UP000716291">
    <property type="component" value="Unassembled WGS sequence"/>
</dbReference>
<dbReference type="GO" id="GO:0005634">
    <property type="term" value="C:nucleus"/>
    <property type="evidence" value="ECO:0007669"/>
    <property type="project" value="TreeGrafter"/>
</dbReference>
<gene>
    <name evidence="9" type="ORF">G6F64_012013</name>
</gene>
<dbReference type="InterPro" id="IPR041708">
    <property type="entry name" value="PUS1/PUS2-like"/>
</dbReference>
<dbReference type="EMBL" id="JAANQT010003289">
    <property type="protein sequence ID" value="KAG1301200.1"/>
    <property type="molecule type" value="Genomic_DNA"/>
</dbReference>
<dbReference type="FunFam" id="3.30.70.580:FF:000002">
    <property type="entry name" value="tRNA pseudouridine synthase"/>
    <property type="match status" value="1"/>
</dbReference>
<feature type="region of interest" description="Disordered" evidence="7">
    <location>
        <begin position="1"/>
        <end position="86"/>
    </location>
</feature>
<evidence type="ECO:0000256" key="5">
    <source>
        <dbReference type="PIRSR" id="PIRSR641708-1"/>
    </source>
</evidence>
<evidence type="ECO:0000313" key="10">
    <source>
        <dbReference type="Proteomes" id="UP000716291"/>
    </source>
</evidence>
<dbReference type="NCBIfam" id="TIGR00071">
    <property type="entry name" value="hisT_truA"/>
    <property type="match status" value="1"/>
</dbReference>
<proteinExistence type="inferred from homology"/>
<feature type="binding site" evidence="6">
    <location>
        <position position="201"/>
    </location>
    <ligand>
        <name>substrate</name>
    </ligand>
</feature>
<dbReference type="GO" id="GO:0003723">
    <property type="term" value="F:RNA binding"/>
    <property type="evidence" value="ECO:0007669"/>
    <property type="project" value="InterPro"/>
</dbReference>
<accession>A0A9P6WYL6</accession>
<dbReference type="GO" id="GO:0031119">
    <property type="term" value="P:tRNA pseudouridine synthesis"/>
    <property type="evidence" value="ECO:0007669"/>
    <property type="project" value="InterPro"/>
</dbReference>
<dbReference type="PANTHER" id="PTHR11142">
    <property type="entry name" value="PSEUDOURIDYLATE SYNTHASE"/>
    <property type="match status" value="1"/>
</dbReference>
<keyword evidence="3" id="KW-0413">Isomerase</keyword>
<dbReference type="Gene3D" id="3.30.70.660">
    <property type="entry name" value="Pseudouridine synthase I, catalytic domain, C-terminal subdomain"/>
    <property type="match status" value="1"/>
</dbReference>
<comment type="catalytic activity">
    <reaction evidence="4">
        <text>a uridine in tRNA = a pseudouridine in tRNA</text>
        <dbReference type="Rhea" id="RHEA:54572"/>
        <dbReference type="Rhea" id="RHEA-COMP:13339"/>
        <dbReference type="Rhea" id="RHEA-COMP:13934"/>
        <dbReference type="ChEBI" id="CHEBI:65314"/>
        <dbReference type="ChEBI" id="CHEBI:65315"/>
    </reaction>
</comment>
<sequence length="469" mass="53833">MGNFWSKESSTVETEVEKTIETNEEQTSIGQKRTAHHVQSKESPPKKKTRQEKKKAKEPKQDTRRGYKDPRPEDQGPREPRVPKKKVALLVGFNGTGYQGMQLNPNSKTIEGAIFEALCKAGGVSKDNASDPKKINWMRCARTDKGVHAAGNLLSLKMQIPGDYDVIERANSFLPEQIRIWGYVPVIGSFHAKTLCDSRIYEYLLPTCALMEPIVSELTDQQLFPNDLILTNNDRENPIVKYARRSTPEVIAKRHAFRVSKDQLQKFTEAMKAFEGSHNFHNYTLGKGYKDKSARRYIKGITVGEPIYIHDTEWISIKLHGQSFMLHQIRKMISMGMLIARTNTPISLIQATFGEKRINIPKAPALGLLLERPVFDVYNEKLLKKSNKEDRIKIDFDKHKSEMDAFKQEWIYNKIFDTELEEHVFDGYLTSLDAHIGHDYDYLNPEGVIPDICVVHTKHNKPQKEEEDY</sequence>
<dbReference type="InterPro" id="IPR020097">
    <property type="entry name" value="PsdUridine_synth_TruA_a/b_dom"/>
</dbReference>
<dbReference type="GO" id="GO:1990481">
    <property type="term" value="P:mRNA pseudouridine synthesis"/>
    <property type="evidence" value="ECO:0007669"/>
    <property type="project" value="TreeGrafter"/>
</dbReference>
<feature type="domain" description="Pseudouridine synthase I TruA alpha/beta" evidence="8">
    <location>
        <begin position="270"/>
        <end position="376"/>
    </location>
</feature>
<evidence type="ECO:0000259" key="8">
    <source>
        <dbReference type="Pfam" id="PF01416"/>
    </source>
</evidence>
<dbReference type="InterPro" id="IPR020095">
    <property type="entry name" value="PsdUridine_synth_TruA_C"/>
</dbReference>